<dbReference type="AlphaFoldDB" id="A0A075GJD4"/>
<protein>
    <submittedName>
        <fullName evidence="3">Hypothetical conserved protein (Some members containing a von Willebrand factor type A (VWA) domain)</fullName>
    </submittedName>
</protein>
<evidence type="ECO:0000256" key="1">
    <source>
        <dbReference type="SAM" id="Phobius"/>
    </source>
</evidence>
<evidence type="ECO:0000259" key="2">
    <source>
        <dbReference type="Pfam" id="PF01882"/>
    </source>
</evidence>
<dbReference type="InterPro" id="IPR002881">
    <property type="entry name" value="DUF58"/>
</dbReference>
<keyword evidence="1" id="KW-0812">Transmembrane</keyword>
<evidence type="ECO:0000313" key="3">
    <source>
        <dbReference type="EMBL" id="AIF02012.1"/>
    </source>
</evidence>
<keyword evidence="1" id="KW-0472">Membrane</keyword>
<name>A0A075GJD4_9EURY</name>
<sequence length="415" mass="46581">MWTRKAVTYTGLGTILVLFAPFINNLQLLLLGITLLGFVAVHSLVNTSPVSVNITRRFSDSQIFEGQEAEVELVIQNRGRAIGFLEIFDQLPHEVELAGGLNHTIVRLHRNEALLAHYRLECHLRGQYQLGKPRLRLYNPSFLFYYESDVESESTLVVFPKIEALEGLDLSSDFPKMYQGAMPIRRIGTSGEFYSIREYYPGDDFKNINWRVFGRTRKLMVNQFEREDISDVMLVLDAREIAGTGTPVHNPLNYGCRAAAALVDYFLHTRNRVGLTVYGEAVESIGVDSGERHLYRLLTKLSEVRPAGALGLHTVIGELRNFTPRSPVIVISTLEQDPTVHAALREITAHGFKLTLIAPDTLEFDRESRIISPAVYFTASAELDNNIAEARSLGARALRWDPDSVLGPALQEVVK</sequence>
<feature type="domain" description="DUF58" evidence="2">
    <location>
        <begin position="196"/>
        <end position="336"/>
    </location>
</feature>
<feature type="transmembrane region" description="Helical" evidence="1">
    <location>
        <begin position="6"/>
        <end position="23"/>
    </location>
</feature>
<dbReference type="Pfam" id="PF01882">
    <property type="entry name" value="DUF58"/>
    <property type="match status" value="1"/>
</dbReference>
<dbReference type="PANTHER" id="PTHR33608">
    <property type="entry name" value="BLL2464 PROTEIN"/>
    <property type="match status" value="1"/>
</dbReference>
<reference evidence="3" key="1">
    <citation type="journal article" date="2014" name="Genome Biol. Evol.">
        <title>Pangenome evidence for extensive interdomain horizontal transfer affecting lineage core and shell genes in uncultured planktonic thaumarchaeota and euryarchaeota.</title>
        <authorList>
            <person name="Deschamps P."/>
            <person name="Zivanovic Y."/>
            <person name="Moreira D."/>
            <person name="Rodriguez-Valera F."/>
            <person name="Lopez-Garcia P."/>
        </authorList>
    </citation>
    <scope>NUCLEOTIDE SEQUENCE</scope>
</reference>
<dbReference type="PANTHER" id="PTHR33608:SF6">
    <property type="entry name" value="BLL2464 PROTEIN"/>
    <property type="match status" value="1"/>
</dbReference>
<organism evidence="3">
    <name type="scientific">uncultured marine group II/III euryarchaeote KM3_152_H07</name>
    <dbReference type="NCBI Taxonomy" id="1457895"/>
    <lineage>
        <taxon>Archaea</taxon>
        <taxon>Methanobacteriati</taxon>
        <taxon>Methanobacteriota</taxon>
        <taxon>environmental samples</taxon>
    </lineage>
</organism>
<keyword evidence="1" id="KW-1133">Transmembrane helix</keyword>
<accession>A0A075GJD4</accession>
<proteinExistence type="predicted"/>
<dbReference type="EMBL" id="KF900637">
    <property type="protein sequence ID" value="AIF02012.1"/>
    <property type="molecule type" value="Genomic_DNA"/>
</dbReference>